<accession>A0ACC1NBS1</accession>
<evidence type="ECO:0000313" key="2">
    <source>
        <dbReference type="Proteomes" id="UP001143910"/>
    </source>
</evidence>
<sequence>MYRYLSALHVPYYVAAMKETKYAYSRTVVVDCSMKMWSLLGGNASTAAMQSLAQGEEEGEHLLRRLVTTGAGFFMVSAICSALLLIMELRAQLKDSDGLGPRILRPDLLAVLRDSQEWALQVIKAGHTNVKGYLLLRIIAAQIDALSRNLSAEAQVAALIEAAIEVSNTCCSILTEMAERLQGTGNGPAAMQQSAAPIPTSPSIGAECSYTASCPFSPPFFLHFPYFSSKMIHTNKYCQALDDLLAGADMCSEGWPANYGYDMDEFEWALLAG</sequence>
<comment type="caution">
    <text evidence="1">The sequence shown here is derived from an EMBL/GenBank/DDBJ whole genome shotgun (WGS) entry which is preliminary data.</text>
</comment>
<organism evidence="1 2">
    <name type="scientific">Zarea fungicola</name>
    <dbReference type="NCBI Taxonomy" id="93591"/>
    <lineage>
        <taxon>Eukaryota</taxon>
        <taxon>Fungi</taxon>
        <taxon>Dikarya</taxon>
        <taxon>Ascomycota</taxon>
        <taxon>Pezizomycotina</taxon>
        <taxon>Sordariomycetes</taxon>
        <taxon>Hypocreomycetidae</taxon>
        <taxon>Hypocreales</taxon>
        <taxon>Cordycipitaceae</taxon>
        <taxon>Zarea</taxon>
    </lineage>
</organism>
<dbReference type="Proteomes" id="UP001143910">
    <property type="component" value="Unassembled WGS sequence"/>
</dbReference>
<evidence type="ECO:0000313" key="1">
    <source>
        <dbReference type="EMBL" id="KAJ2976322.1"/>
    </source>
</evidence>
<proteinExistence type="predicted"/>
<gene>
    <name evidence="1" type="ORF">NQ176_g5023</name>
</gene>
<keyword evidence="2" id="KW-1185">Reference proteome</keyword>
<name>A0ACC1NBS1_9HYPO</name>
<reference evidence="1" key="1">
    <citation type="submission" date="2022-08" db="EMBL/GenBank/DDBJ databases">
        <title>Genome Sequence of Lecanicillium fungicola.</title>
        <authorList>
            <person name="Buettner E."/>
        </authorList>
    </citation>
    <scope>NUCLEOTIDE SEQUENCE</scope>
    <source>
        <strain evidence="1">Babe33</strain>
    </source>
</reference>
<dbReference type="EMBL" id="JANJQO010000597">
    <property type="protein sequence ID" value="KAJ2976322.1"/>
    <property type="molecule type" value="Genomic_DNA"/>
</dbReference>
<protein>
    <submittedName>
        <fullName evidence="1">Uncharacterized protein</fullName>
    </submittedName>
</protein>